<dbReference type="Proteomes" id="UP000790787">
    <property type="component" value="Chromosome 2"/>
</dbReference>
<dbReference type="RefSeq" id="XP_075081750.1">
    <property type="nucleotide sequence ID" value="XM_075225649.1"/>
</dbReference>
<name>A0AC58S9U2_TOBAC</name>
<evidence type="ECO:0000313" key="1">
    <source>
        <dbReference type="Proteomes" id="UP000790787"/>
    </source>
</evidence>
<organism evidence="1 2">
    <name type="scientific">Nicotiana tabacum</name>
    <name type="common">Common tobacco</name>
    <dbReference type="NCBI Taxonomy" id="4097"/>
    <lineage>
        <taxon>Eukaryota</taxon>
        <taxon>Viridiplantae</taxon>
        <taxon>Streptophyta</taxon>
        <taxon>Embryophyta</taxon>
        <taxon>Tracheophyta</taxon>
        <taxon>Spermatophyta</taxon>
        <taxon>Magnoliopsida</taxon>
        <taxon>eudicotyledons</taxon>
        <taxon>Gunneridae</taxon>
        <taxon>Pentapetalae</taxon>
        <taxon>asterids</taxon>
        <taxon>lamiids</taxon>
        <taxon>Solanales</taxon>
        <taxon>Solanaceae</taxon>
        <taxon>Nicotianoideae</taxon>
        <taxon>Nicotianeae</taxon>
        <taxon>Nicotiana</taxon>
    </lineage>
</organism>
<protein>
    <submittedName>
        <fullName evidence="2">Uncharacterized protein LOC142166417</fullName>
    </submittedName>
</protein>
<accession>A0AC58S9U2</accession>
<reference evidence="1" key="1">
    <citation type="journal article" date="2014" name="Nat. Commun.">
        <title>The tobacco genome sequence and its comparison with those of tomato and potato.</title>
        <authorList>
            <person name="Sierro N."/>
            <person name="Battey J.N."/>
            <person name="Ouadi S."/>
            <person name="Bakaher N."/>
            <person name="Bovet L."/>
            <person name="Willig A."/>
            <person name="Goepfert S."/>
            <person name="Peitsch M.C."/>
            <person name="Ivanov N.V."/>
        </authorList>
    </citation>
    <scope>NUCLEOTIDE SEQUENCE [LARGE SCALE GENOMIC DNA]</scope>
</reference>
<reference evidence="2" key="2">
    <citation type="submission" date="2025-08" db="UniProtKB">
        <authorList>
            <consortium name="RefSeq"/>
        </authorList>
    </citation>
    <scope>IDENTIFICATION</scope>
    <source>
        <tissue evidence="2">Leaf</tissue>
    </source>
</reference>
<evidence type="ECO:0000313" key="2">
    <source>
        <dbReference type="RefSeq" id="XP_075081750.1"/>
    </source>
</evidence>
<proteinExistence type="predicted"/>
<keyword evidence="1" id="KW-1185">Reference proteome</keyword>
<gene>
    <name evidence="2" type="primary">LOC142166417</name>
</gene>
<sequence length="606" mass="69091">MCIDYRQLNKVTIKNKYPLPRIDDLFDQLQGARCFSKIDLRSGYHQVRVREKDIPKTAFRTRYGHFEFLVMSFGLTNAPAVFMDLMNSLFRPFLDLFVIVFIDDILVYSRSEDEHADHLRAVLQTLRDRKLYAKFSKCEFWLKSVAFLGHIVSDEGIKVDTQKIEAVKSWPRPTTPTEVRSFLGLAGYYRRFVEGFSSLSAPLTKLTQKETKFQWTEACERSFQELKNKLTSAPVLTLPEGKANVVADALSRRSMGSLAHVEPEKRQLARDIHQLASWDEHLPLIEFAYNNSYHSSIQMAPYEALYGRKCRSPIGWFDVGESGLHGPDLVQQAVEKVKVIRERLLTAQSRQKSYFDVRRRDLEFRINDWRSNVAPTLFSSQEDSSSSRVNRFLQLDPPVFTGVAYSWCEMWEDSREEGSPPARWSECADAFIDHFLPAETKEDHAVECETIKQGSRNVWEYHMEFVRLSKYAVHMIPTMEARVRRFVQGLSPSVINEVATAALNSEMNCGRMVAFAQATEARKLKLRMEQESSSMARSAGNLGDSFGGGRSDFWGGSSGPFQSNAQSSASALPLGHSQQQGSHFRPDQGSRGSHHQGRSGGRFQQQ</sequence>